<evidence type="ECO:0000313" key="5">
    <source>
        <dbReference type="EMBL" id="CAF2848115.1"/>
    </source>
</evidence>
<dbReference type="CDD" id="cd02961">
    <property type="entry name" value="PDI_a_family"/>
    <property type="match status" value="1"/>
</dbReference>
<evidence type="ECO:0000256" key="2">
    <source>
        <dbReference type="SAM" id="MobiDB-lite"/>
    </source>
</evidence>
<dbReference type="EC" id="5.3.4.1" evidence="5"/>
<protein>
    <submittedName>
        <fullName evidence="5">PDIA1</fullName>
        <ecNumber evidence="5">5.3.4.1</ecNumber>
    </submittedName>
</protein>
<dbReference type="GO" id="GO:0003756">
    <property type="term" value="F:protein disulfide isomerase activity"/>
    <property type="evidence" value="ECO:0007669"/>
    <property type="project" value="UniProtKB-EC"/>
</dbReference>
<dbReference type="GO" id="GO:0034976">
    <property type="term" value="P:response to endoplasmic reticulum stress"/>
    <property type="evidence" value="ECO:0007669"/>
    <property type="project" value="TreeGrafter"/>
</dbReference>
<keyword evidence="6" id="KW-1185">Reference proteome</keyword>
<dbReference type="PANTHER" id="PTHR18929:SF240">
    <property type="entry name" value="PROTEIN DISULFIDE-ISOMERASE"/>
    <property type="match status" value="1"/>
</dbReference>
<evidence type="ECO:0000256" key="3">
    <source>
        <dbReference type="SAM" id="SignalP"/>
    </source>
</evidence>
<dbReference type="GO" id="GO:0006457">
    <property type="term" value="P:protein folding"/>
    <property type="evidence" value="ECO:0007669"/>
    <property type="project" value="TreeGrafter"/>
</dbReference>
<name>A0A7R8CKB5_LEPSM</name>
<feature type="signal peptide" evidence="3">
    <location>
        <begin position="1"/>
        <end position="27"/>
    </location>
</feature>
<dbReference type="SUPFAM" id="SSF52833">
    <property type="entry name" value="Thioredoxin-like"/>
    <property type="match status" value="4"/>
</dbReference>
<accession>A0A7R8CKB5</accession>
<feature type="chain" id="PRO_5043893511" evidence="3">
    <location>
        <begin position="28"/>
        <end position="501"/>
    </location>
</feature>
<dbReference type="InterPro" id="IPR036249">
    <property type="entry name" value="Thioredoxin-like_sf"/>
</dbReference>
<comment type="similarity">
    <text evidence="1">Belongs to the protein disulfide isomerase family.</text>
</comment>
<keyword evidence="5" id="KW-0413">Isomerase</keyword>
<dbReference type="GO" id="GO:0005783">
    <property type="term" value="C:endoplasmic reticulum"/>
    <property type="evidence" value="ECO:0007669"/>
    <property type="project" value="TreeGrafter"/>
</dbReference>
<dbReference type="Gene3D" id="3.40.30.10">
    <property type="entry name" value="Glutaredoxin"/>
    <property type="match status" value="4"/>
</dbReference>
<proteinExistence type="inferred from homology"/>
<dbReference type="Pfam" id="PF00085">
    <property type="entry name" value="Thioredoxin"/>
    <property type="match status" value="2"/>
</dbReference>
<dbReference type="Pfam" id="PF13848">
    <property type="entry name" value="Thioredoxin_6"/>
    <property type="match status" value="1"/>
</dbReference>
<reference evidence="5" key="1">
    <citation type="submission" date="2021-02" db="EMBL/GenBank/DDBJ databases">
        <authorList>
            <person name="Bekaert M."/>
        </authorList>
    </citation>
    <scope>NUCLEOTIDE SEQUENCE</scope>
    <source>
        <strain evidence="5">IoA-00</strain>
    </source>
</reference>
<dbReference type="AlphaFoldDB" id="A0A7R8CKB5"/>
<sequence>MFIRERMKQLFPHALVLVLLFLSLSLAKEGEKNESPNMDSDEMSPDYEKLATKLKKSKSKFAIGKLDATVSMTTGQKYRVTGYPTLKFFFKGLPIDYEGARENNKILKFMEKKSGDSTKTFKDETELNKMVERNSLAIIGFFKDLNSKEANIFIETARLTSYVEFLITSDKSLMKKFGFEKYGIMAQNDFPENTGKDISVKRSTYKGKFNRNDIIEWSKSKSVPLIVEFNDQTSQKIMTDEKINQHVIVFAKFTGKDALSKEDRDKLMIEFARAAEKYRNKFIFVYVDLGDVQNGPMFHYFGGDIEKTPFFIIFNLADVSKFHPHEDANTLTTKNLVKFIDLYLNKKAKQFFLSGELPDDWDSKPLKYIVQKNFMEITHDKKKDAMILYISNECEQCGDKMTMMKELAQEFKDSDDKVLAYINGGINEFKDESLTTDLFPTIRIFKKKTNEMVEFLGQFSVDNLRKFLIEYDVQKPEYVETDDEEELEEDNNEESSIHTEL</sequence>
<dbReference type="PANTHER" id="PTHR18929">
    <property type="entry name" value="PROTEIN DISULFIDE ISOMERASE"/>
    <property type="match status" value="1"/>
</dbReference>
<evidence type="ECO:0000259" key="4">
    <source>
        <dbReference type="Pfam" id="PF00085"/>
    </source>
</evidence>
<feature type="compositionally biased region" description="Acidic residues" evidence="2">
    <location>
        <begin position="479"/>
        <end position="493"/>
    </location>
</feature>
<dbReference type="CDD" id="cd02982">
    <property type="entry name" value="PDI_b'_family"/>
    <property type="match status" value="1"/>
</dbReference>
<feature type="region of interest" description="Disordered" evidence="2">
    <location>
        <begin position="478"/>
        <end position="501"/>
    </location>
</feature>
<dbReference type="CDD" id="cd02981">
    <property type="entry name" value="PDI_b_family"/>
    <property type="match status" value="1"/>
</dbReference>
<feature type="domain" description="Thioredoxin" evidence="4">
    <location>
        <begin position="368"/>
        <end position="468"/>
    </location>
</feature>
<organism evidence="5 6">
    <name type="scientific">Lepeophtheirus salmonis</name>
    <name type="common">Salmon louse</name>
    <name type="synonym">Caligus salmonis</name>
    <dbReference type="NCBI Taxonomy" id="72036"/>
    <lineage>
        <taxon>Eukaryota</taxon>
        <taxon>Metazoa</taxon>
        <taxon>Ecdysozoa</taxon>
        <taxon>Arthropoda</taxon>
        <taxon>Crustacea</taxon>
        <taxon>Multicrustacea</taxon>
        <taxon>Hexanauplia</taxon>
        <taxon>Copepoda</taxon>
        <taxon>Siphonostomatoida</taxon>
        <taxon>Caligidae</taxon>
        <taxon>Lepeophtheirus</taxon>
    </lineage>
</organism>
<evidence type="ECO:0000256" key="1">
    <source>
        <dbReference type="ARBA" id="ARBA00006347"/>
    </source>
</evidence>
<dbReference type="EMBL" id="HG994593">
    <property type="protein sequence ID" value="CAF2848115.1"/>
    <property type="molecule type" value="Genomic_DNA"/>
</dbReference>
<keyword evidence="3" id="KW-0732">Signal</keyword>
<dbReference type="OrthoDB" id="72053at2759"/>
<dbReference type="InterPro" id="IPR013766">
    <property type="entry name" value="Thioredoxin_domain"/>
</dbReference>
<evidence type="ECO:0000313" key="6">
    <source>
        <dbReference type="Proteomes" id="UP000675881"/>
    </source>
</evidence>
<feature type="domain" description="Thioredoxin" evidence="4">
    <location>
        <begin position="42"/>
        <end position="112"/>
    </location>
</feature>
<gene>
    <name evidence="5" type="ORF">LSAA_5345</name>
</gene>
<dbReference type="Proteomes" id="UP000675881">
    <property type="component" value="Chromosome 14"/>
</dbReference>